<evidence type="ECO:0000256" key="6">
    <source>
        <dbReference type="PIRNR" id="PIRNR000239"/>
    </source>
</evidence>
<evidence type="ECO:0000313" key="9">
    <source>
        <dbReference type="EMBL" id="KAK2195645.1"/>
    </source>
</evidence>
<evidence type="ECO:0000313" key="10">
    <source>
        <dbReference type="Proteomes" id="UP001214638"/>
    </source>
</evidence>
<accession>A0AAD9PJ58</accession>
<keyword evidence="6" id="KW-0049">Antioxidant</keyword>
<dbReference type="InterPro" id="IPR050217">
    <property type="entry name" value="Peroxiredoxin"/>
</dbReference>
<keyword evidence="10" id="KW-1185">Reference proteome</keyword>
<dbReference type="InterPro" id="IPR024706">
    <property type="entry name" value="Peroxiredoxin_AhpC-typ"/>
</dbReference>
<evidence type="ECO:0000256" key="2">
    <source>
        <dbReference type="ARBA" id="ARBA00022490"/>
    </source>
</evidence>
<dbReference type="InterPro" id="IPR019479">
    <property type="entry name" value="Peroxiredoxin_C"/>
</dbReference>
<evidence type="ECO:0000259" key="8">
    <source>
        <dbReference type="PROSITE" id="PS51352"/>
    </source>
</evidence>
<dbReference type="PROSITE" id="PS51352">
    <property type="entry name" value="THIOREDOXIN_2"/>
    <property type="match status" value="1"/>
</dbReference>
<organism evidence="9 10">
    <name type="scientific">Babesia duncani</name>
    <dbReference type="NCBI Taxonomy" id="323732"/>
    <lineage>
        <taxon>Eukaryota</taxon>
        <taxon>Sar</taxon>
        <taxon>Alveolata</taxon>
        <taxon>Apicomplexa</taxon>
        <taxon>Aconoidasida</taxon>
        <taxon>Piroplasmida</taxon>
        <taxon>Babesiidae</taxon>
        <taxon>Babesia</taxon>
    </lineage>
</organism>
<feature type="domain" description="Thioredoxin" evidence="8">
    <location>
        <begin position="3"/>
        <end position="163"/>
    </location>
</feature>
<dbReference type="CDD" id="cd03015">
    <property type="entry name" value="PRX_Typ2cys"/>
    <property type="match status" value="1"/>
</dbReference>
<feature type="active site" description="Cysteine sulfenic acid (-SOH) intermediate; for peroxidase activity" evidence="7">
    <location>
        <position position="50"/>
    </location>
</feature>
<evidence type="ECO:0000256" key="3">
    <source>
        <dbReference type="ARBA" id="ARBA00023002"/>
    </source>
</evidence>
<dbReference type="PANTHER" id="PTHR10681:SF164">
    <property type="entry name" value="THIOREDOXIN PEROXIDASE 1"/>
    <property type="match status" value="1"/>
</dbReference>
<evidence type="ECO:0000256" key="1">
    <source>
        <dbReference type="ARBA" id="ARBA00004496"/>
    </source>
</evidence>
<dbReference type="InterPro" id="IPR013766">
    <property type="entry name" value="Thioredoxin_domain"/>
</dbReference>
<dbReference type="EMBL" id="JALLKP010000004">
    <property type="protein sequence ID" value="KAK2195645.1"/>
    <property type="molecule type" value="Genomic_DNA"/>
</dbReference>
<comment type="subcellular location">
    <subcellularLocation>
        <location evidence="1">Cytoplasm</location>
    </subcellularLocation>
</comment>
<comment type="similarity">
    <text evidence="6">Belongs to the peroxiredoxin family.</text>
</comment>
<keyword evidence="5 6" id="KW-0676">Redox-active center</keyword>
<dbReference type="GO" id="GO:0006979">
    <property type="term" value="P:response to oxidative stress"/>
    <property type="evidence" value="ECO:0007669"/>
    <property type="project" value="TreeGrafter"/>
</dbReference>
<evidence type="ECO:0000256" key="7">
    <source>
        <dbReference type="PIRSR" id="PIRSR000239-1"/>
    </source>
</evidence>
<dbReference type="GO" id="GO:0045454">
    <property type="term" value="P:cell redox homeostasis"/>
    <property type="evidence" value="ECO:0007669"/>
    <property type="project" value="TreeGrafter"/>
</dbReference>
<dbReference type="GO" id="GO:0033554">
    <property type="term" value="P:cellular response to stress"/>
    <property type="evidence" value="ECO:0007669"/>
    <property type="project" value="TreeGrafter"/>
</dbReference>
<dbReference type="Pfam" id="PF00578">
    <property type="entry name" value="AhpC-TSA"/>
    <property type="match status" value="1"/>
</dbReference>
<evidence type="ECO:0000256" key="5">
    <source>
        <dbReference type="ARBA" id="ARBA00023284"/>
    </source>
</evidence>
<dbReference type="SUPFAM" id="SSF52833">
    <property type="entry name" value="Thioredoxin-like"/>
    <property type="match status" value="1"/>
</dbReference>
<dbReference type="Proteomes" id="UP001214638">
    <property type="component" value="Unassembled WGS sequence"/>
</dbReference>
<evidence type="ECO:0000256" key="4">
    <source>
        <dbReference type="ARBA" id="ARBA00023157"/>
    </source>
</evidence>
<proteinExistence type="inferred from homology"/>
<keyword evidence="6" id="KW-0575">Peroxidase</keyword>
<dbReference type="AlphaFoldDB" id="A0AAD9PJ58"/>
<protein>
    <submittedName>
        <fullName evidence="9">Bifunctional Peroxiredoxin</fullName>
    </submittedName>
</protein>
<dbReference type="Pfam" id="PF10417">
    <property type="entry name" value="1-cysPrx_C"/>
    <property type="match status" value="1"/>
</dbReference>
<dbReference type="InterPro" id="IPR036249">
    <property type="entry name" value="Thioredoxin-like_sf"/>
</dbReference>
<sequence length="198" mass="21725">MAPQVGEPAPNFKCEAVMPDNSFKEISLADYLGKKYVCLFFYPLDFTFVCPTEIVAFNDAIAQFEARSVQLLACSVDSKYAHLAWRNTSRDKAGIGNVKFPILSDIKKEVSSLYNVLIADQGISLRGLFLIDKQGVLQHSLVNNLPIGRSVNEALRVVDALQTFESKGEVCPANWKNGDKGMLPSIDGVVAHLTSKLA</sequence>
<keyword evidence="2" id="KW-0963">Cytoplasm</keyword>
<reference evidence="9" key="1">
    <citation type="journal article" date="2023" name="Nat. Microbiol.">
        <title>Babesia duncani multi-omics identifies virulence factors and drug targets.</title>
        <authorList>
            <person name="Singh P."/>
            <person name="Lonardi S."/>
            <person name="Liang Q."/>
            <person name="Vydyam P."/>
            <person name="Khabirova E."/>
            <person name="Fang T."/>
            <person name="Gihaz S."/>
            <person name="Thekkiniath J."/>
            <person name="Munshi M."/>
            <person name="Abel S."/>
            <person name="Ciampossin L."/>
            <person name="Batugedara G."/>
            <person name="Gupta M."/>
            <person name="Lu X.M."/>
            <person name="Lenz T."/>
            <person name="Chakravarty S."/>
            <person name="Cornillot E."/>
            <person name="Hu Y."/>
            <person name="Ma W."/>
            <person name="Gonzalez L.M."/>
            <person name="Sanchez S."/>
            <person name="Estrada K."/>
            <person name="Sanchez-Flores A."/>
            <person name="Montero E."/>
            <person name="Harb O.S."/>
            <person name="Le Roch K.G."/>
            <person name="Mamoun C.B."/>
        </authorList>
    </citation>
    <scope>NUCLEOTIDE SEQUENCE</scope>
    <source>
        <strain evidence="9">WA1</strain>
    </source>
</reference>
<keyword evidence="4" id="KW-1015">Disulfide bond</keyword>
<dbReference type="GO" id="GO:0005829">
    <property type="term" value="C:cytosol"/>
    <property type="evidence" value="ECO:0007669"/>
    <property type="project" value="TreeGrafter"/>
</dbReference>
<dbReference type="InterPro" id="IPR000866">
    <property type="entry name" value="AhpC/TSA"/>
</dbReference>
<gene>
    <name evidence="9" type="ORF">BdWA1_003325</name>
</gene>
<dbReference type="KEGG" id="bdw:94337622"/>
<dbReference type="FunFam" id="3.40.30.10:FF:000002">
    <property type="entry name" value="Alkyl hydroperoxide reductase C"/>
    <property type="match status" value="1"/>
</dbReference>
<dbReference type="RefSeq" id="XP_067802488.1">
    <property type="nucleotide sequence ID" value="XM_067948337.1"/>
</dbReference>
<comment type="function">
    <text evidence="6">Thiol-specific peroxidase that catalyzes the reduction of hydrogen peroxide and organic hydroperoxides to water and alcohols, respectively.</text>
</comment>
<dbReference type="PANTHER" id="PTHR10681">
    <property type="entry name" value="THIOREDOXIN PEROXIDASE"/>
    <property type="match status" value="1"/>
</dbReference>
<name>A0AAD9PJ58_9APIC</name>
<comment type="caution">
    <text evidence="9">The sequence shown here is derived from an EMBL/GenBank/DDBJ whole genome shotgun (WGS) entry which is preliminary data.</text>
</comment>
<dbReference type="GeneID" id="94337622"/>
<dbReference type="Gene3D" id="3.40.30.10">
    <property type="entry name" value="Glutaredoxin"/>
    <property type="match status" value="1"/>
</dbReference>
<dbReference type="PIRSF" id="PIRSF000239">
    <property type="entry name" value="AHPC"/>
    <property type="match status" value="1"/>
</dbReference>
<dbReference type="GO" id="GO:0008379">
    <property type="term" value="F:thioredoxin peroxidase activity"/>
    <property type="evidence" value="ECO:0007669"/>
    <property type="project" value="TreeGrafter"/>
</dbReference>
<keyword evidence="3 6" id="KW-0560">Oxidoreductase</keyword>
<dbReference type="GO" id="GO:0042744">
    <property type="term" value="P:hydrogen peroxide catabolic process"/>
    <property type="evidence" value="ECO:0007669"/>
    <property type="project" value="TreeGrafter"/>
</dbReference>